<feature type="transmembrane region" description="Helical" evidence="1">
    <location>
        <begin position="6"/>
        <end position="23"/>
    </location>
</feature>
<keyword evidence="1" id="KW-1133">Transmembrane helix</keyword>
<protein>
    <submittedName>
        <fullName evidence="2">Uncharacterized protein</fullName>
    </submittedName>
</protein>
<accession>A0A841JB61</accession>
<keyword evidence="1" id="KW-0812">Transmembrane</keyword>
<evidence type="ECO:0000313" key="2">
    <source>
        <dbReference type="EMBL" id="MBB6127894.1"/>
    </source>
</evidence>
<dbReference type="EMBL" id="JACHCA010000005">
    <property type="protein sequence ID" value="MBB6127894.1"/>
    <property type="molecule type" value="Genomic_DNA"/>
</dbReference>
<comment type="caution">
    <text evidence="2">The sequence shown here is derived from an EMBL/GenBank/DDBJ whole genome shotgun (WGS) entry which is preliminary data.</text>
</comment>
<dbReference type="RefSeq" id="WP_183587213.1">
    <property type="nucleotide sequence ID" value="NZ_JACHCA010000005.1"/>
</dbReference>
<evidence type="ECO:0000313" key="3">
    <source>
        <dbReference type="Proteomes" id="UP000548326"/>
    </source>
</evidence>
<evidence type="ECO:0000256" key="1">
    <source>
        <dbReference type="SAM" id="Phobius"/>
    </source>
</evidence>
<keyword evidence="1" id="KW-0472">Membrane</keyword>
<gene>
    <name evidence="2" type="ORF">HDF22_002007</name>
</gene>
<name>A0A841JB61_9SPHI</name>
<dbReference type="Proteomes" id="UP000548326">
    <property type="component" value="Unassembled WGS sequence"/>
</dbReference>
<sequence length="61" mass="6694">MASIYIVLKIVALLTVIIIPLAGPKRRKKSANVTEVGKFAVNEEGYLELYIGNSVDLHPVQ</sequence>
<dbReference type="AlphaFoldDB" id="A0A841JB61"/>
<organism evidence="2 3">
    <name type="scientific">Mucilaginibacter lappiensis</name>
    <dbReference type="NCBI Taxonomy" id="354630"/>
    <lineage>
        <taxon>Bacteria</taxon>
        <taxon>Pseudomonadati</taxon>
        <taxon>Bacteroidota</taxon>
        <taxon>Sphingobacteriia</taxon>
        <taxon>Sphingobacteriales</taxon>
        <taxon>Sphingobacteriaceae</taxon>
        <taxon>Mucilaginibacter</taxon>
    </lineage>
</organism>
<proteinExistence type="predicted"/>
<reference evidence="2 3" key="1">
    <citation type="submission" date="2020-08" db="EMBL/GenBank/DDBJ databases">
        <title>Genomic Encyclopedia of Type Strains, Phase IV (KMG-V): Genome sequencing to study the core and pangenomes of soil and plant-associated prokaryotes.</title>
        <authorList>
            <person name="Whitman W."/>
        </authorList>
    </citation>
    <scope>NUCLEOTIDE SEQUENCE [LARGE SCALE GENOMIC DNA]</scope>
    <source>
        <strain evidence="2 3">MP601</strain>
    </source>
</reference>